<reference evidence="1 2" key="1">
    <citation type="journal article" date="2014" name="Agronomy (Basel)">
        <title>A Draft Genome Sequence for Ensete ventricosum, the Drought-Tolerant Tree Against Hunger.</title>
        <authorList>
            <person name="Harrison J."/>
            <person name="Moore K.A."/>
            <person name="Paszkiewicz K."/>
            <person name="Jones T."/>
            <person name="Grant M."/>
            <person name="Ambacheew D."/>
            <person name="Muzemil S."/>
            <person name="Studholme D.J."/>
        </authorList>
    </citation>
    <scope>NUCLEOTIDE SEQUENCE [LARGE SCALE GENOMIC DNA]</scope>
</reference>
<organism evidence="1 2">
    <name type="scientific">Ensete ventricosum</name>
    <name type="common">Abyssinian banana</name>
    <name type="synonym">Musa ensete</name>
    <dbReference type="NCBI Taxonomy" id="4639"/>
    <lineage>
        <taxon>Eukaryota</taxon>
        <taxon>Viridiplantae</taxon>
        <taxon>Streptophyta</taxon>
        <taxon>Embryophyta</taxon>
        <taxon>Tracheophyta</taxon>
        <taxon>Spermatophyta</taxon>
        <taxon>Magnoliopsida</taxon>
        <taxon>Liliopsida</taxon>
        <taxon>Zingiberales</taxon>
        <taxon>Musaceae</taxon>
        <taxon>Ensete</taxon>
    </lineage>
</organism>
<gene>
    <name evidence="1" type="ORF">B296_00026645</name>
</gene>
<proteinExistence type="predicted"/>
<dbReference type="AlphaFoldDB" id="A0A426XEG1"/>
<protein>
    <submittedName>
        <fullName evidence="1">Uncharacterized protein</fullName>
    </submittedName>
</protein>
<comment type="caution">
    <text evidence="1">The sequence shown here is derived from an EMBL/GenBank/DDBJ whole genome shotgun (WGS) entry which is preliminary data.</text>
</comment>
<name>A0A426XEG1_ENSVE</name>
<dbReference type="Proteomes" id="UP000287651">
    <property type="component" value="Unassembled WGS sequence"/>
</dbReference>
<evidence type="ECO:0000313" key="2">
    <source>
        <dbReference type="Proteomes" id="UP000287651"/>
    </source>
</evidence>
<accession>A0A426XEG1</accession>
<sequence length="113" mass="12673">MYRVDVVGNSSGVHRELAEGTESLPGWRKGVRQKKIETHRKIIRGSRKAYRERFAEGIEKLVGNTPRDRRKKTKRLAARMLEATGLAGMNGWCTIIAHAFGQLTTTDPLRLGG</sequence>
<dbReference type="EMBL" id="AMZH03021824">
    <property type="protein sequence ID" value="RRT37840.1"/>
    <property type="molecule type" value="Genomic_DNA"/>
</dbReference>
<evidence type="ECO:0000313" key="1">
    <source>
        <dbReference type="EMBL" id="RRT37840.1"/>
    </source>
</evidence>